<proteinExistence type="predicted"/>
<dbReference type="EMBL" id="JACEFO010002349">
    <property type="protein sequence ID" value="KAF8664463.1"/>
    <property type="molecule type" value="Genomic_DNA"/>
</dbReference>
<name>A0A835E5B7_9POAL</name>
<comment type="caution">
    <text evidence="1">The sequence shown here is derived from an EMBL/GenBank/DDBJ whole genome shotgun (WGS) entry which is preliminary data.</text>
</comment>
<evidence type="ECO:0000313" key="1">
    <source>
        <dbReference type="EMBL" id="KAF8664463.1"/>
    </source>
</evidence>
<protein>
    <submittedName>
        <fullName evidence="1">Uncharacterized protein</fullName>
    </submittedName>
</protein>
<keyword evidence="2" id="KW-1185">Reference proteome</keyword>
<organism evidence="1 2">
    <name type="scientific">Digitaria exilis</name>
    <dbReference type="NCBI Taxonomy" id="1010633"/>
    <lineage>
        <taxon>Eukaryota</taxon>
        <taxon>Viridiplantae</taxon>
        <taxon>Streptophyta</taxon>
        <taxon>Embryophyta</taxon>
        <taxon>Tracheophyta</taxon>
        <taxon>Spermatophyta</taxon>
        <taxon>Magnoliopsida</taxon>
        <taxon>Liliopsida</taxon>
        <taxon>Poales</taxon>
        <taxon>Poaceae</taxon>
        <taxon>PACMAD clade</taxon>
        <taxon>Panicoideae</taxon>
        <taxon>Panicodae</taxon>
        <taxon>Paniceae</taxon>
        <taxon>Anthephorinae</taxon>
        <taxon>Digitaria</taxon>
    </lineage>
</organism>
<sequence>MVHMRPPKELTHLQSLWCGRFGVKEMREFLTNRREQLLESFKTPKSLCGFGAWRELDICLLLLLGILASNPFIFFVDVAELSDAPAYLRICCKLIRHR</sequence>
<evidence type="ECO:0000313" key="2">
    <source>
        <dbReference type="Proteomes" id="UP000636709"/>
    </source>
</evidence>
<accession>A0A835E5B7</accession>
<dbReference type="Proteomes" id="UP000636709">
    <property type="component" value="Unassembled WGS sequence"/>
</dbReference>
<dbReference type="AlphaFoldDB" id="A0A835E5B7"/>
<reference evidence="1" key="1">
    <citation type="submission" date="2020-07" db="EMBL/GenBank/DDBJ databases">
        <title>Genome sequence and genetic diversity analysis of an under-domesticated orphan crop, white fonio (Digitaria exilis).</title>
        <authorList>
            <person name="Bennetzen J.L."/>
            <person name="Chen S."/>
            <person name="Ma X."/>
            <person name="Wang X."/>
            <person name="Yssel A.E.J."/>
            <person name="Chaluvadi S.R."/>
            <person name="Johnson M."/>
            <person name="Gangashetty P."/>
            <person name="Hamidou F."/>
            <person name="Sanogo M.D."/>
            <person name="Zwaenepoel A."/>
            <person name="Wallace J."/>
            <person name="Van De Peer Y."/>
            <person name="Van Deynze A."/>
        </authorList>
    </citation>
    <scope>NUCLEOTIDE SEQUENCE</scope>
    <source>
        <tissue evidence="1">Leaves</tissue>
    </source>
</reference>
<gene>
    <name evidence="1" type="ORF">HU200_054637</name>
</gene>